<accession>A0A7S2WV25</accession>
<evidence type="ECO:0000313" key="8">
    <source>
        <dbReference type="EMBL" id="CAD9709392.1"/>
    </source>
</evidence>
<dbReference type="GO" id="GO:0042147">
    <property type="term" value="P:retrograde transport, endosome to Golgi"/>
    <property type="evidence" value="ECO:0007669"/>
    <property type="project" value="InterPro"/>
</dbReference>
<proteinExistence type="inferred from homology"/>
<keyword evidence="3 7" id="KW-1133">Transmembrane helix</keyword>
<dbReference type="PANTHER" id="PTHR21493">
    <property type="entry name" value="CGI-141-RELATED/LIPASE CONTAINING PROTEIN"/>
    <property type="match status" value="1"/>
</dbReference>
<keyword evidence="5 7" id="KW-0472">Membrane</keyword>
<sequence>MISDGQKIGALLCLLGMCFFSFGVVWFLDRSLLTIGNILFLTGMALCKGPSATVQFFSTRMKSFGVPGVLFFFSGILLVLFKWTFIGIVLESFGFLNLFGSFFPFVVDFARRLPVVGQVLSMPWIAGILDRITGATQRSQHWA</sequence>
<feature type="transmembrane region" description="Helical" evidence="7">
    <location>
        <begin position="34"/>
        <end position="57"/>
    </location>
</feature>
<evidence type="ECO:0000256" key="2">
    <source>
        <dbReference type="ARBA" id="ARBA00022692"/>
    </source>
</evidence>
<comment type="similarity">
    <text evidence="6">Belongs to the GOT1 family.</text>
</comment>
<feature type="transmembrane region" description="Helical" evidence="7">
    <location>
        <begin position="64"/>
        <end position="86"/>
    </location>
</feature>
<name>A0A7S2WV25_9STRA</name>
<comment type="subcellular location">
    <subcellularLocation>
        <location evidence="1">Golgi apparatus membrane</location>
        <topology evidence="1">Multi-pass membrane protein</topology>
    </subcellularLocation>
</comment>
<keyword evidence="2 7" id="KW-0812">Transmembrane</keyword>
<evidence type="ECO:0000256" key="4">
    <source>
        <dbReference type="ARBA" id="ARBA00023034"/>
    </source>
</evidence>
<dbReference type="InterPro" id="IPR007305">
    <property type="entry name" value="Vesicle_transpt_Got1/SFT2"/>
</dbReference>
<dbReference type="Pfam" id="PF04178">
    <property type="entry name" value="Got1"/>
    <property type="match status" value="1"/>
</dbReference>
<evidence type="ECO:0000256" key="3">
    <source>
        <dbReference type="ARBA" id="ARBA00022989"/>
    </source>
</evidence>
<protein>
    <recommendedName>
        <fullName evidence="9">Vesicle transport protein</fullName>
    </recommendedName>
</protein>
<keyword evidence="4" id="KW-0333">Golgi apparatus</keyword>
<gene>
    <name evidence="8" type="ORF">RMAR1173_LOCUS20385</name>
</gene>
<feature type="transmembrane region" description="Helical" evidence="7">
    <location>
        <begin position="92"/>
        <end position="110"/>
    </location>
</feature>
<feature type="transmembrane region" description="Helical" evidence="7">
    <location>
        <begin position="9"/>
        <end position="28"/>
    </location>
</feature>
<evidence type="ECO:0000256" key="5">
    <source>
        <dbReference type="ARBA" id="ARBA00023136"/>
    </source>
</evidence>
<dbReference type="GO" id="GO:0005829">
    <property type="term" value="C:cytosol"/>
    <property type="evidence" value="ECO:0007669"/>
    <property type="project" value="GOC"/>
</dbReference>
<dbReference type="AlphaFoldDB" id="A0A7S2WV25"/>
<evidence type="ECO:0008006" key="9">
    <source>
        <dbReference type="Google" id="ProtNLM"/>
    </source>
</evidence>
<organism evidence="8">
    <name type="scientific">Rhizochromulina marina</name>
    <dbReference type="NCBI Taxonomy" id="1034831"/>
    <lineage>
        <taxon>Eukaryota</taxon>
        <taxon>Sar</taxon>
        <taxon>Stramenopiles</taxon>
        <taxon>Ochrophyta</taxon>
        <taxon>Dictyochophyceae</taxon>
        <taxon>Rhizochromulinales</taxon>
        <taxon>Rhizochromulina</taxon>
    </lineage>
</organism>
<dbReference type="GO" id="GO:0000139">
    <property type="term" value="C:Golgi membrane"/>
    <property type="evidence" value="ECO:0007669"/>
    <property type="project" value="UniProtKB-SubCell"/>
</dbReference>
<dbReference type="EMBL" id="HBHJ01030861">
    <property type="protein sequence ID" value="CAD9709392.1"/>
    <property type="molecule type" value="Transcribed_RNA"/>
</dbReference>
<evidence type="ECO:0000256" key="7">
    <source>
        <dbReference type="SAM" id="Phobius"/>
    </source>
</evidence>
<evidence type="ECO:0000256" key="1">
    <source>
        <dbReference type="ARBA" id="ARBA00004653"/>
    </source>
</evidence>
<reference evidence="8" key="1">
    <citation type="submission" date="2021-01" db="EMBL/GenBank/DDBJ databases">
        <authorList>
            <person name="Corre E."/>
            <person name="Pelletier E."/>
            <person name="Niang G."/>
            <person name="Scheremetjew M."/>
            <person name="Finn R."/>
            <person name="Kale V."/>
            <person name="Holt S."/>
            <person name="Cochrane G."/>
            <person name="Meng A."/>
            <person name="Brown T."/>
            <person name="Cohen L."/>
        </authorList>
    </citation>
    <scope>NUCLEOTIDE SEQUENCE</scope>
    <source>
        <strain evidence="8">CCMP1243</strain>
    </source>
</reference>
<dbReference type="PANTHER" id="PTHR21493:SF9">
    <property type="entry name" value="GOLGI TRANSPORT PROTEIN 1-RELATED"/>
    <property type="match status" value="1"/>
</dbReference>
<dbReference type="GO" id="GO:0006888">
    <property type="term" value="P:endoplasmic reticulum to Golgi vesicle-mediated transport"/>
    <property type="evidence" value="ECO:0007669"/>
    <property type="project" value="InterPro"/>
</dbReference>
<dbReference type="InterPro" id="IPR045176">
    <property type="entry name" value="Got1"/>
</dbReference>
<evidence type="ECO:0000256" key="6">
    <source>
        <dbReference type="ARBA" id="ARBA00025799"/>
    </source>
</evidence>